<sequence>MHCFPVQCRIHIHVVRVFVSARVYYVRRTAGEGDSAGSSGAGAPLIDASSVAPRITGCLRSLGYTIVLA</sequence>
<organism evidence="1 2">
    <name type="scientific">Trachymyrmex septentrionalis</name>
    <dbReference type="NCBI Taxonomy" id="34720"/>
    <lineage>
        <taxon>Eukaryota</taxon>
        <taxon>Metazoa</taxon>
        <taxon>Ecdysozoa</taxon>
        <taxon>Arthropoda</taxon>
        <taxon>Hexapoda</taxon>
        <taxon>Insecta</taxon>
        <taxon>Pterygota</taxon>
        <taxon>Neoptera</taxon>
        <taxon>Endopterygota</taxon>
        <taxon>Hymenoptera</taxon>
        <taxon>Apocrita</taxon>
        <taxon>Aculeata</taxon>
        <taxon>Formicoidea</taxon>
        <taxon>Formicidae</taxon>
        <taxon>Myrmicinae</taxon>
        <taxon>Trachymyrmex</taxon>
    </lineage>
</organism>
<keyword evidence="2" id="KW-1185">Reference proteome</keyword>
<protein>
    <submittedName>
        <fullName evidence="1">Uncharacterized protein</fullName>
    </submittedName>
</protein>
<evidence type="ECO:0000313" key="1">
    <source>
        <dbReference type="EMBL" id="KYN45055.1"/>
    </source>
</evidence>
<dbReference type="Proteomes" id="UP000078541">
    <property type="component" value="Unassembled WGS sequence"/>
</dbReference>
<name>A0A195FWL0_9HYME</name>
<gene>
    <name evidence="1" type="ORF">ALC56_00529</name>
</gene>
<proteinExistence type="predicted"/>
<dbReference type="EMBL" id="KQ981200">
    <property type="protein sequence ID" value="KYN45055.1"/>
    <property type="molecule type" value="Genomic_DNA"/>
</dbReference>
<dbReference type="AlphaFoldDB" id="A0A195FWL0"/>
<evidence type="ECO:0000313" key="2">
    <source>
        <dbReference type="Proteomes" id="UP000078541"/>
    </source>
</evidence>
<reference evidence="1 2" key="1">
    <citation type="submission" date="2016-03" db="EMBL/GenBank/DDBJ databases">
        <title>Trachymyrmex septentrionalis WGS genome.</title>
        <authorList>
            <person name="Nygaard S."/>
            <person name="Hu H."/>
            <person name="Boomsma J."/>
            <person name="Zhang G."/>
        </authorList>
    </citation>
    <scope>NUCLEOTIDE SEQUENCE [LARGE SCALE GENOMIC DNA]</scope>
    <source>
        <strain evidence="1">Tsep2-gDNA-1</strain>
        <tissue evidence="1">Whole body</tissue>
    </source>
</reference>
<accession>A0A195FWL0</accession>